<reference evidence="3 5" key="2">
    <citation type="submission" date="2024-07" db="EMBL/GenBank/DDBJ databases">
        <authorList>
            <person name="Akdeniz Z."/>
        </authorList>
    </citation>
    <scope>NUCLEOTIDE SEQUENCE [LARGE SCALE GENOMIC DNA]</scope>
</reference>
<evidence type="ECO:0000313" key="3">
    <source>
        <dbReference type="EMBL" id="CAL6080970.1"/>
    </source>
</evidence>
<dbReference type="Proteomes" id="UP001642409">
    <property type="component" value="Unassembled WGS sequence"/>
</dbReference>
<evidence type="ECO:0000313" key="2">
    <source>
        <dbReference type="EMBL" id="CAI9943461.1"/>
    </source>
</evidence>
<evidence type="ECO:0000313" key="5">
    <source>
        <dbReference type="Proteomes" id="UP001642409"/>
    </source>
</evidence>
<sequence>MSDFVYDLNEVIDALLIDYYLEQVHICLRSEIPEDYAVSLYVLNTFDVSFLADRQIPLFCSTINFILNNTALQLNYNYIFKLLIIFYELQLVHNNYERILAESFKSIFKFKPVFQFEVVHKRGFAFYFRCLLELNVFDVELFESTKDIGFKTDLSFLKFEQMVYLIGKQDSEDNLDQLLKCQVSKAEQLKFMQKTQLLTENINLLNGTEIQQLKYGAYRLSKDSQFKIKWYLKLACKFADVENVNIVQLVKFFAKHHEKEDILDEISDTLILLLQRKKILEVYEICEQKNINFTKLYSQAQVKLNLVEIIQNEEFINANTELYIQNSNLNKLVDNLFSEIQFSRFQELSNNEHIQNFLQMLSPGLKINNQTVFNKQFDDEMCFNKVVQRLKHVKQHLNEEMLRLIQQFLDEPISLLSMQQMPIFQAQLLFTEHNTYLLTQTTPHYDNVISLLIYLQSNNQNQNIPKFVRTLQEKDNGFELALTSVNQLQTSFRFEQSPAHIIENAISYLSVKPAEFTLSMFEVKTLSDSLDYITSYLFVSNLSQIQLRTAFLLYKLVYSNWLSEKLSYQVFEFFKSKMNRMDKTLLDKVQDISQTTFLKTYQEKTVKQSFIQSQLNEIQTKNEDESPFQYALQLNLFTDGKRMKLVAIHEDIKDKIQLWK</sequence>
<accession>A0AA86NDE0</accession>
<dbReference type="EMBL" id="CAXDID020000349">
    <property type="protein sequence ID" value="CAL6080970.1"/>
    <property type="molecule type" value="Genomic_DNA"/>
</dbReference>
<reference evidence="1" key="1">
    <citation type="submission" date="2023-06" db="EMBL/GenBank/DDBJ databases">
        <authorList>
            <person name="Kurt Z."/>
        </authorList>
    </citation>
    <scope>NUCLEOTIDE SEQUENCE</scope>
</reference>
<organism evidence="1">
    <name type="scientific">Hexamita inflata</name>
    <dbReference type="NCBI Taxonomy" id="28002"/>
    <lineage>
        <taxon>Eukaryota</taxon>
        <taxon>Metamonada</taxon>
        <taxon>Diplomonadida</taxon>
        <taxon>Hexamitidae</taxon>
        <taxon>Hexamitinae</taxon>
        <taxon>Hexamita</taxon>
    </lineage>
</organism>
<comment type="caution">
    <text evidence="1">The sequence shown here is derived from an EMBL/GenBank/DDBJ whole genome shotgun (WGS) entry which is preliminary data.</text>
</comment>
<protein>
    <submittedName>
        <fullName evidence="3">Hypothetical_protein</fullName>
    </submittedName>
</protein>
<dbReference type="EMBL" id="CAXDID020000520">
    <property type="protein sequence ID" value="CAL6099463.1"/>
    <property type="molecule type" value="Genomic_DNA"/>
</dbReference>
<keyword evidence="5" id="KW-1185">Reference proteome</keyword>
<gene>
    <name evidence="2" type="ORF">HINF_LOCUS31106</name>
    <name evidence="1" type="ORF">HINF_LOCUS4686</name>
    <name evidence="3" type="ORF">HINF_LOCUS60121</name>
    <name evidence="4" type="ORF">HINF_LOCUS70092</name>
</gene>
<name>A0AA86NDE0_9EUKA</name>
<proteinExistence type="predicted"/>
<evidence type="ECO:0000313" key="4">
    <source>
        <dbReference type="EMBL" id="CAL6099463.1"/>
    </source>
</evidence>
<evidence type="ECO:0000313" key="1">
    <source>
        <dbReference type="EMBL" id="CAI9917041.1"/>
    </source>
</evidence>
<dbReference type="EMBL" id="CATOUU010000715">
    <property type="protein sequence ID" value="CAI9943461.1"/>
    <property type="molecule type" value="Genomic_DNA"/>
</dbReference>
<dbReference type="EMBL" id="CATOUU010000118">
    <property type="protein sequence ID" value="CAI9917041.1"/>
    <property type="molecule type" value="Genomic_DNA"/>
</dbReference>
<dbReference type="AlphaFoldDB" id="A0AA86NDE0"/>